<dbReference type="EMBL" id="CP048630">
    <property type="protein sequence ID" value="QIB32632.1"/>
    <property type="molecule type" value="Genomic_DNA"/>
</dbReference>
<accession>A0A6P1YHL2</accession>
<name>A0A6P1YHL2_9HYPH</name>
<gene>
    <name evidence="1" type="ORF">G3A50_02125</name>
</gene>
<evidence type="ECO:0000313" key="2">
    <source>
        <dbReference type="Proteomes" id="UP000464751"/>
    </source>
</evidence>
<organism evidence="1 2">
    <name type="scientific">Ancylobacter pratisalsi</name>
    <dbReference type="NCBI Taxonomy" id="1745854"/>
    <lineage>
        <taxon>Bacteria</taxon>
        <taxon>Pseudomonadati</taxon>
        <taxon>Pseudomonadota</taxon>
        <taxon>Alphaproteobacteria</taxon>
        <taxon>Hyphomicrobiales</taxon>
        <taxon>Xanthobacteraceae</taxon>
        <taxon>Ancylobacter</taxon>
    </lineage>
</organism>
<dbReference type="Proteomes" id="UP000464751">
    <property type="component" value="Chromosome"/>
</dbReference>
<dbReference type="KEGG" id="apra:G3A50_02125"/>
<evidence type="ECO:0008006" key="3">
    <source>
        <dbReference type="Google" id="ProtNLM"/>
    </source>
</evidence>
<reference evidence="1 2" key="1">
    <citation type="submission" date="2020-02" db="EMBL/GenBank/DDBJ databases">
        <authorList>
            <person name="Li G."/>
        </authorList>
    </citation>
    <scope>NUCLEOTIDE SEQUENCE [LARGE SCALE GENOMIC DNA]</scope>
    <source>
        <strain evidence="1 2">DSM 102029</strain>
    </source>
</reference>
<protein>
    <recommendedName>
        <fullName evidence="3">DUF2163 domain-containing protein</fullName>
    </recommendedName>
</protein>
<proteinExistence type="predicted"/>
<evidence type="ECO:0000313" key="1">
    <source>
        <dbReference type="EMBL" id="QIB32632.1"/>
    </source>
</evidence>
<keyword evidence="2" id="KW-1185">Reference proteome</keyword>
<sequence>MVDFSSAIAAQLAGRTVRCGILVRFDFPTGTKRVWNGHRVLRTSDDQLWYPLRVVSDISGLSQAVNGAAPPLDLTVSGVDPDFAAKVKGDRANWYNSVVIVHWQFFNEEWQVLDAPMPFRFAQLKTMSANRQWDDSGKRHVWTVTIRAEGPFINNRRPRHGFYTDSDQKARSPGDRFFDRVAGIEGKVVTWP</sequence>
<dbReference type="RefSeq" id="WP_163073669.1">
    <property type="nucleotide sequence ID" value="NZ_CP048630.1"/>
</dbReference>
<dbReference type="AlphaFoldDB" id="A0A6P1YHL2"/>